<evidence type="ECO:0000313" key="1">
    <source>
        <dbReference type="EMBL" id="KAI3703865.1"/>
    </source>
</evidence>
<organism evidence="1 2">
    <name type="scientific">Smallanthus sonchifolius</name>
    <dbReference type="NCBI Taxonomy" id="185202"/>
    <lineage>
        <taxon>Eukaryota</taxon>
        <taxon>Viridiplantae</taxon>
        <taxon>Streptophyta</taxon>
        <taxon>Embryophyta</taxon>
        <taxon>Tracheophyta</taxon>
        <taxon>Spermatophyta</taxon>
        <taxon>Magnoliopsida</taxon>
        <taxon>eudicotyledons</taxon>
        <taxon>Gunneridae</taxon>
        <taxon>Pentapetalae</taxon>
        <taxon>asterids</taxon>
        <taxon>campanulids</taxon>
        <taxon>Asterales</taxon>
        <taxon>Asteraceae</taxon>
        <taxon>Asteroideae</taxon>
        <taxon>Heliantheae alliance</taxon>
        <taxon>Millerieae</taxon>
        <taxon>Smallanthus</taxon>
    </lineage>
</organism>
<gene>
    <name evidence="1" type="ORF">L1987_74061</name>
</gene>
<reference evidence="2" key="1">
    <citation type="journal article" date="2022" name="Mol. Ecol. Resour.">
        <title>The genomes of chicory, endive, great burdock and yacon provide insights into Asteraceae palaeo-polyploidization history and plant inulin production.</title>
        <authorList>
            <person name="Fan W."/>
            <person name="Wang S."/>
            <person name="Wang H."/>
            <person name="Wang A."/>
            <person name="Jiang F."/>
            <person name="Liu H."/>
            <person name="Zhao H."/>
            <person name="Xu D."/>
            <person name="Zhang Y."/>
        </authorList>
    </citation>
    <scope>NUCLEOTIDE SEQUENCE [LARGE SCALE GENOMIC DNA]</scope>
    <source>
        <strain evidence="2">cv. Yunnan</strain>
    </source>
</reference>
<dbReference type="Proteomes" id="UP001056120">
    <property type="component" value="Linkage Group LG25"/>
</dbReference>
<reference evidence="1 2" key="2">
    <citation type="journal article" date="2022" name="Mol. Ecol. Resour.">
        <title>The genomes of chicory, endive, great burdock and yacon provide insights into Asteraceae paleo-polyploidization history and plant inulin production.</title>
        <authorList>
            <person name="Fan W."/>
            <person name="Wang S."/>
            <person name="Wang H."/>
            <person name="Wang A."/>
            <person name="Jiang F."/>
            <person name="Liu H."/>
            <person name="Zhao H."/>
            <person name="Xu D."/>
            <person name="Zhang Y."/>
        </authorList>
    </citation>
    <scope>NUCLEOTIDE SEQUENCE [LARGE SCALE GENOMIC DNA]</scope>
    <source>
        <strain evidence="2">cv. Yunnan</strain>
        <tissue evidence="1">Leaves</tissue>
    </source>
</reference>
<proteinExistence type="predicted"/>
<accession>A0ACB9A1S7</accession>
<evidence type="ECO:0000313" key="2">
    <source>
        <dbReference type="Proteomes" id="UP001056120"/>
    </source>
</evidence>
<protein>
    <submittedName>
        <fullName evidence="1">Uncharacterized protein</fullName>
    </submittedName>
</protein>
<name>A0ACB9A1S7_9ASTR</name>
<keyword evidence="2" id="KW-1185">Reference proteome</keyword>
<sequence>MISEARGKWLNYALVGNVLNLDLLRNINDFLSLSGLENSTVSYVGGMKVLLTFLGPTDANNFLHNKRDTWHVFNKIAERFGRVVKGSDASFSDWNLVSGRVVVLVYDAFKIVKEVDLHSGSHQFRIWVIEDDISGDHLAPDGFGSDEPQGLEKNSKGLEEEAHDASLHVNATAGTPKAADGVGPKTRDRRKWRRHAHVSGVNSNGSHVVSPILPRSTPFFFSAQGPHVNGKGTNNCEPSKVVKPKRINLGSSERPFIPDLNFDSDDPFGIWELIWKDNEIARNNKKRKVAPGCSDLDGEAVRKRRRVGDLDLNSPASVDYADISPLAEDSSPDQLADKEALATVQVAGSIGIQLDEFLEDVNGLVRGEGAVSGLL</sequence>
<comment type="caution">
    <text evidence="1">The sequence shown here is derived from an EMBL/GenBank/DDBJ whole genome shotgun (WGS) entry which is preliminary data.</text>
</comment>
<dbReference type="EMBL" id="CM042042">
    <property type="protein sequence ID" value="KAI3703865.1"/>
    <property type="molecule type" value="Genomic_DNA"/>
</dbReference>